<proteinExistence type="predicted"/>
<organism evidence="3 4">
    <name type="scientific">Saguinus oedipus</name>
    <name type="common">Cotton-top tamarin</name>
    <name type="synonym">Oedipomidas oedipus</name>
    <dbReference type="NCBI Taxonomy" id="9490"/>
    <lineage>
        <taxon>Eukaryota</taxon>
        <taxon>Metazoa</taxon>
        <taxon>Chordata</taxon>
        <taxon>Craniata</taxon>
        <taxon>Vertebrata</taxon>
        <taxon>Euteleostomi</taxon>
        <taxon>Mammalia</taxon>
        <taxon>Eutheria</taxon>
        <taxon>Euarchontoglires</taxon>
        <taxon>Primates</taxon>
        <taxon>Haplorrhini</taxon>
        <taxon>Platyrrhini</taxon>
        <taxon>Cebidae</taxon>
        <taxon>Callitrichinae</taxon>
        <taxon>Saguinus</taxon>
    </lineage>
</organism>
<comment type="caution">
    <text evidence="3">The sequence shown here is derived from an EMBL/GenBank/DDBJ whole genome shotgun (WGS) entry which is preliminary data.</text>
</comment>
<sequence>MSSKPLNMSPKSLKVSSLSQKREASEVEVSNFSEVHVEGQEHFYMETLSNLALPKEDKETVLHLGTQYPNHMQPAVFLGGWPNGKNEAKIQVLTDNTDVLLQQIEELGVEGKVEEAQWKMKLVEQLKEERELPRSTTLKIESFAEHIQKKWKLVKCVEPF</sequence>
<evidence type="ECO:0000313" key="3">
    <source>
        <dbReference type="EMBL" id="KAK2108634.1"/>
    </source>
</evidence>
<dbReference type="SUPFAM" id="SSF56003">
    <property type="entry name" value="Molybdenum cofactor-binding domain"/>
    <property type="match status" value="1"/>
</dbReference>
<accession>A0ABQ9VH00</accession>
<dbReference type="Pfam" id="PF02738">
    <property type="entry name" value="MoCoBD_1"/>
    <property type="match status" value="1"/>
</dbReference>
<feature type="region of interest" description="Disordered" evidence="1">
    <location>
        <begin position="1"/>
        <end position="21"/>
    </location>
</feature>
<dbReference type="Gene3D" id="3.30.365.10">
    <property type="entry name" value="Aldehyde oxidase/xanthine dehydrogenase, molybdopterin binding domain"/>
    <property type="match status" value="2"/>
</dbReference>
<feature type="compositionally biased region" description="Polar residues" evidence="1">
    <location>
        <begin position="1"/>
        <end position="19"/>
    </location>
</feature>
<reference evidence="3 4" key="1">
    <citation type="submission" date="2023-05" db="EMBL/GenBank/DDBJ databases">
        <title>B98-5 Cell Line De Novo Hybrid Assembly: An Optical Mapping Approach.</title>
        <authorList>
            <person name="Kananen K."/>
            <person name="Auerbach J.A."/>
            <person name="Kautto E."/>
            <person name="Blachly J.S."/>
        </authorList>
    </citation>
    <scope>NUCLEOTIDE SEQUENCE [LARGE SCALE GENOMIC DNA]</scope>
    <source>
        <strain evidence="3">B95-8</strain>
        <tissue evidence="3">Cell line</tissue>
    </source>
</reference>
<name>A0ABQ9VH00_SAGOE</name>
<protein>
    <recommendedName>
        <fullName evidence="2">Aldehyde oxidase/xanthine dehydrogenase first molybdopterin binding domain-containing protein</fullName>
    </recommendedName>
</protein>
<keyword evidence="4" id="KW-1185">Reference proteome</keyword>
<evidence type="ECO:0000313" key="4">
    <source>
        <dbReference type="Proteomes" id="UP001266305"/>
    </source>
</evidence>
<evidence type="ECO:0000256" key="1">
    <source>
        <dbReference type="SAM" id="MobiDB-lite"/>
    </source>
</evidence>
<dbReference type="InterPro" id="IPR037165">
    <property type="entry name" value="AldOxase/xan_DH_Mopterin-bd_sf"/>
</dbReference>
<evidence type="ECO:0000259" key="2">
    <source>
        <dbReference type="Pfam" id="PF02738"/>
    </source>
</evidence>
<dbReference type="Proteomes" id="UP001266305">
    <property type="component" value="Unassembled WGS sequence"/>
</dbReference>
<dbReference type="EMBL" id="JASSZA010000006">
    <property type="protein sequence ID" value="KAK2108634.1"/>
    <property type="molecule type" value="Genomic_DNA"/>
</dbReference>
<gene>
    <name evidence="3" type="ORF">P7K49_013799</name>
</gene>
<feature type="domain" description="Aldehyde oxidase/xanthine dehydrogenase first molybdopterin binding" evidence="2">
    <location>
        <begin position="33"/>
        <end position="76"/>
    </location>
</feature>
<dbReference type="InterPro" id="IPR008274">
    <property type="entry name" value="AldOxase/xan_DH_MoCoBD1"/>
</dbReference>